<dbReference type="Proteomes" id="UP000410492">
    <property type="component" value="Unassembled WGS sequence"/>
</dbReference>
<dbReference type="GO" id="GO:0031956">
    <property type="term" value="F:medium-chain fatty acid-CoA ligase activity"/>
    <property type="evidence" value="ECO:0007669"/>
    <property type="project" value="TreeGrafter"/>
</dbReference>
<dbReference type="Gene3D" id="3.40.50.12780">
    <property type="entry name" value="N-terminal domain of ligase-like"/>
    <property type="match status" value="1"/>
</dbReference>
<evidence type="ECO:0000313" key="5">
    <source>
        <dbReference type="Proteomes" id="UP000410492"/>
    </source>
</evidence>
<dbReference type="GO" id="GO:0006631">
    <property type="term" value="P:fatty acid metabolic process"/>
    <property type="evidence" value="ECO:0007669"/>
    <property type="project" value="TreeGrafter"/>
</dbReference>
<dbReference type="PANTHER" id="PTHR43201">
    <property type="entry name" value="ACYL-COA SYNTHETASE"/>
    <property type="match status" value="1"/>
</dbReference>
<dbReference type="Gene3D" id="3.30.300.30">
    <property type="match status" value="1"/>
</dbReference>
<evidence type="ECO:0000256" key="1">
    <source>
        <dbReference type="ARBA" id="ARBA00006432"/>
    </source>
</evidence>
<dbReference type="InterPro" id="IPR020845">
    <property type="entry name" value="AMP-binding_CS"/>
</dbReference>
<reference evidence="4 5" key="1">
    <citation type="submission" date="2019-01" db="EMBL/GenBank/DDBJ databases">
        <authorList>
            <person name="Sayadi A."/>
        </authorList>
    </citation>
    <scope>NUCLEOTIDE SEQUENCE [LARGE SCALE GENOMIC DNA]</scope>
</reference>
<dbReference type="AlphaFoldDB" id="A0A653D0K7"/>
<dbReference type="Pfam" id="PF00501">
    <property type="entry name" value="AMP-binding"/>
    <property type="match status" value="1"/>
</dbReference>
<keyword evidence="5" id="KW-1185">Reference proteome</keyword>
<proteinExistence type="inferred from homology"/>
<dbReference type="SUPFAM" id="SSF56801">
    <property type="entry name" value="Acetyl-CoA synthetase-like"/>
    <property type="match status" value="1"/>
</dbReference>
<dbReference type="PANTHER" id="PTHR43201:SF8">
    <property type="entry name" value="ACYL-COA SYNTHETASE FAMILY MEMBER 3"/>
    <property type="match status" value="1"/>
</dbReference>
<evidence type="ECO:0000259" key="2">
    <source>
        <dbReference type="Pfam" id="PF00501"/>
    </source>
</evidence>
<dbReference type="EMBL" id="CAACVG010009542">
    <property type="protein sequence ID" value="VEN53504.1"/>
    <property type="molecule type" value="Genomic_DNA"/>
</dbReference>
<sequence length="551" mass="63279">MMMRIVARYRIFKKICHKNPTRHKSTSITPFFEYGKLYGPRVALCDQHTQQTYENIFKMAMRLSRIIDRRLPWMDKENIGFLCQSNSQYLIMLWAIWMSGHTAVPLNPQHPDKLLHYFASNSKSRLLMTVPEYAPTMVKIAAQCGASLYVAEGSQYDDVDDLDDEYNKLRSRFGEDNNCLILYTSGTTGNPKGVVLTYKNLWASMQVISDMWKFSSSDVVLNILPLNHIYGIAYALLTPLYIGAATVMLPNFSSATIWQYFLGRKKEKITVFMGTPAIYAKLVDKYEKTYTKYKDKVRDYVKSHVRLMVSGSAPLPVSLHRKWYHITGHKILVRYGMTEIGMAMTNEYTCFREADYVGIPPVGMGVCLVNPIKNDTVCLKCTNQDWKLVFDNDTKTDVQGELWVKGDSVFKEYFNDPKGTEKKKTIDGWFKTGDFFEYSVHKKKFRFVGRLDVDIIKSSCYKTNTLQIESRLLAHPKVEEVTVMSVKDEKFGERIAAMLVPKPGANVSLGELRDWCSECVPKDSLPYILKIVKKLPRSALEKKSNEVVKED</sequence>
<accession>A0A653D0K7</accession>
<feature type="domain" description="AMP-binding enzyme C-terminal" evidence="3">
    <location>
        <begin position="467"/>
        <end position="541"/>
    </location>
</feature>
<name>A0A653D0K7_CALMS</name>
<dbReference type="PROSITE" id="PS00455">
    <property type="entry name" value="AMP_BINDING"/>
    <property type="match status" value="1"/>
</dbReference>
<evidence type="ECO:0000259" key="3">
    <source>
        <dbReference type="Pfam" id="PF13193"/>
    </source>
</evidence>
<evidence type="ECO:0008006" key="6">
    <source>
        <dbReference type="Google" id="ProtNLM"/>
    </source>
</evidence>
<evidence type="ECO:0000313" key="4">
    <source>
        <dbReference type="EMBL" id="VEN53504.1"/>
    </source>
</evidence>
<dbReference type="InterPro" id="IPR000873">
    <property type="entry name" value="AMP-dep_synth/lig_dom"/>
</dbReference>
<organism evidence="4 5">
    <name type="scientific">Callosobruchus maculatus</name>
    <name type="common">Southern cowpea weevil</name>
    <name type="synonym">Pulse bruchid</name>
    <dbReference type="NCBI Taxonomy" id="64391"/>
    <lineage>
        <taxon>Eukaryota</taxon>
        <taxon>Metazoa</taxon>
        <taxon>Ecdysozoa</taxon>
        <taxon>Arthropoda</taxon>
        <taxon>Hexapoda</taxon>
        <taxon>Insecta</taxon>
        <taxon>Pterygota</taxon>
        <taxon>Neoptera</taxon>
        <taxon>Endopterygota</taxon>
        <taxon>Coleoptera</taxon>
        <taxon>Polyphaga</taxon>
        <taxon>Cucujiformia</taxon>
        <taxon>Chrysomeloidea</taxon>
        <taxon>Chrysomelidae</taxon>
        <taxon>Bruchinae</taxon>
        <taxon>Bruchini</taxon>
        <taxon>Callosobruchus</taxon>
    </lineage>
</organism>
<dbReference type="Pfam" id="PF13193">
    <property type="entry name" value="AMP-binding_C"/>
    <property type="match status" value="1"/>
</dbReference>
<feature type="domain" description="AMP-dependent synthetase/ligase" evidence="2">
    <location>
        <begin position="38"/>
        <end position="414"/>
    </location>
</feature>
<gene>
    <name evidence="4" type="ORF">CALMAC_LOCUS13291</name>
</gene>
<comment type="similarity">
    <text evidence="1">Belongs to the ATP-dependent AMP-binding enzyme family.</text>
</comment>
<dbReference type="OrthoDB" id="2962993at2759"/>
<dbReference type="InterPro" id="IPR042099">
    <property type="entry name" value="ANL_N_sf"/>
</dbReference>
<protein>
    <recommendedName>
        <fullName evidence="6">AMP-dependent synthetase/ligase domain-containing protein</fullName>
    </recommendedName>
</protein>
<dbReference type="InterPro" id="IPR045851">
    <property type="entry name" value="AMP-bd_C_sf"/>
</dbReference>
<dbReference type="InterPro" id="IPR025110">
    <property type="entry name" value="AMP-bd_C"/>
</dbReference>